<evidence type="ECO:0000313" key="4">
    <source>
        <dbReference type="EMBL" id="VFT96335.1"/>
    </source>
</evidence>
<dbReference type="EMBL" id="VJMH01006651">
    <property type="protein sequence ID" value="KAF0688813.1"/>
    <property type="molecule type" value="Genomic_DNA"/>
</dbReference>
<reference evidence="3" key="2">
    <citation type="submission" date="2019-06" db="EMBL/GenBank/DDBJ databases">
        <title>Genomics analysis of Aphanomyces spp. identifies a new class of oomycete effector associated with host adaptation.</title>
        <authorList>
            <person name="Gaulin E."/>
        </authorList>
    </citation>
    <scope>NUCLEOTIDE SEQUENCE</scope>
    <source>
        <strain evidence="3">CBS 578.67</strain>
    </source>
</reference>
<dbReference type="InterPro" id="IPR029058">
    <property type="entry name" value="AB_hydrolase_fold"/>
</dbReference>
<dbReference type="Proteomes" id="UP000332933">
    <property type="component" value="Unassembled WGS sequence"/>
</dbReference>
<evidence type="ECO:0000313" key="3">
    <source>
        <dbReference type="EMBL" id="KAF0688813.1"/>
    </source>
</evidence>
<feature type="transmembrane region" description="Helical" evidence="1">
    <location>
        <begin position="79"/>
        <end position="99"/>
    </location>
</feature>
<feature type="domain" description="AB hydrolase-1" evidence="2">
    <location>
        <begin position="224"/>
        <end position="425"/>
    </location>
</feature>
<dbReference type="AlphaFoldDB" id="A0A485LCW7"/>
<protein>
    <submittedName>
        <fullName evidence="4">Aste57867_19635 protein</fullName>
    </submittedName>
</protein>
<reference evidence="4 5" key="1">
    <citation type="submission" date="2019-03" db="EMBL/GenBank/DDBJ databases">
        <authorList>
            <person name="Gaulin E."/>
            <person name="Dumas B."/>
        </authorList>
    </citation>
    <scope>NUCLEOTIDE SEQUENCE [LARGE SCALE GENOMIC DNA]</scope>
    <source>
        <strain evidence="4">CBS 568.67</strain>
    </source>
</reference>
<name>A0A485LCW7_9STRA</name>
<dbReference type="EMBL" id="CAADRA010006673">
    <property type="protein sequence ID" value="VFT96335.1"/>
    <property type="molecule type" value="Genomic_DNA"/>
</dbReference>
<accession>A0A485LCW7</accession>
<dbReference type="SUPFAM" id="SSF53474">
    <property type="entry name" value="alpha/beta-Hydrolases"/>
    <property type="match status" value="1"/>
</dbReference>
<proteinExistence type="predicted"/>
<keyword evidence="5" id="KW-1185">Reference proteome</keyword>
<organism evidence="4 5">
    <name type="scientific">Aphanomyces stellatus</name>
    <dbReference type="NCBI Taxonomy" id="120398"/>
    <lineage>
        <taxon>Eukaryota</taxon>
        <taxon>Sar</taxon>
        <taxon>Stramenopiles</taxon>
        <taxon>Oomycota</taxon>
        <taxon>Saprolegniomycetes</taxon>
        <taxon>Saprolegniales</taxon>
        <taxon>Verrucalvaceae</taxon>
        <taxon>Aphanomyces</taxon>
    </lineage>
</organism>
<keyword evidence="1" id="KW-0812">Transmembrane</keyword>
<evidence type="ECO:0000313" key="5">
    <source>
        <dbReference type="Proteomes" id="UP000332933"/>
    </source>
</evidence>
<dbReference type="Gene3D" id="3.40.50.1820">
    <property type="entry name" value="alpha/beta hydrolase"/>
    <property type="match status" value="1"/>
</dbReference>
<evidence type="ECO:0000259" key="2">
    <source>
        <dbReference type="Pfam" id="PF12697"/>
    </source>
</evidence>
<feature type="transmembrane region" description="Helical" evidence="1">
    <location>
        <begin position="12"/>
        <end position="38"/>
    </location>
</feature>
<keyword evidence="1" id="KW-1133">Transmembrane helix</keyword>
<sequence>MSKYTVVRMQLTVAVVPLALVAIGGLVGAFLHATAFGIQTPNTPPINHLVGIWFAVFSSVAAIHRLLDPHQNARPRWFLFYWATVALSAIVCCIGYAFVPDSTAAIAWNAVVVVVALTAIPSLRPDMCLGTRRTQSHETLVPTVPQLPRWAAVLCTISKSIHALLYLLLAAGAIVAASTYSYTLEGTHHTVTMRDGRSFTMNINCQGPSSSSNATIWFIADAAHGVTDFYGVQEHLVRAGRRVCTQDNPGFGGSAAALGDQQDYTEFYNSMFQADGTGGPIVLVGWGGGGTSVLKYAVDQPAVHVAAVVFLEVHADGIEFLDYQNATGSTDAQTRQHRDDDYAMRLRLARLVLGVAIPLPLMPLFAPVSGVASTYEPPIRAAEFAVQVWKSRFWMAQYAGLLGLQRANESTGVLSTYKLGPTTPLAHVTCRKTDAQSCLHTTNCTESLRKDRFYASHLAAMTTRIQANAMFVFNDDDDCDLRLPVTKPAFTATAIASFLQAIGV</sequence>
<gene>
    <name evidence="4" type="primary">Aste57867_19635</name>
    <name evidence="3" type="ORF">As57867_019570</name>
    <name evidence="4" type="ORF">ASTE57867_19635</name>
</gene>
<keyword evidence="1" id="KW-0472">Membrane</keyword>
<dbReference type="InterPro" id="IPR000073">
    <property type="entry name" value="AB_hydrolase_1"/>
</dbReference>
<dbReference type="OrthoDB" id="164921at2759"/>
<feature type="transmembrane region" description="Helical" evidence="1">
    <location>
        <begin position="50"/>
        <end position="67"/>
    </location>
</feature>
<dbReference type="Pfam" id="PF12697">
    <property type="entry name" value="Abhydrolase_6"/>
    <property type="match status" value="1"/>
</dbReference>
<feature type="transmembrane region" description="Helical" evidence="1">
    <location>
        <begin position="105"/>
        <end position="123"/>
    </location>
</feature>
<evidence type="ECO:0000256" key="1">
    <source>
        <dbReference type="SAM" id="Phobius"/>
    </source>
</evidence>
<feature type="transmembrane region" description="Helical" evidence="1">
    <location>
        <begin position="163"/>
        <end position="182"/>
    </location>
</feature>